<reference evidence="6" key="3">
    <citation type="submission" date="2015-03" db="EMBL/GenBank/DDBJ databases">
        <authorList>
            <consortium name="Pathogen Informatics"/>
        </authorList>
    </citation>
    <scope>NUCLEOTIDE SEQUENCE [LARGE SCALE GENOMIC DNA]</scope>
    <source>
        <strain evidence="6">A125KOH2</strain>
    </source>
</reference>
<keyword evidence="2" id="KW-1133">Transmembrane helix</keyword>
<proteinExistence type="predicted"/>
<sequence length="105" mass="12139">MVINQLETRCGYCDEMISSKAKKCKHCGEILDPQLREIESLKRENANRDKSNIVVSNNNNNNNQGSSGSKRFPHIAHLIMTIITGGLWVFIWLLHYIFRNKENYS</sequence>
<dbReference type="STRING" id="1288385.ERS137968_00674"/>
<dbReference type="AlphaFoldDB" id="A0A0T9RRX3"/>
<dbReference type="Proteomes" id="UP000045840">
    <property type="component" value="Unassembled WGS sequence"/>
</dbReference>
<reference evidence="3" key="1">
    <citation type="submission" date="2015-03" db="EMBL/GenBank/DDBJ databases">
        <authorList>
            <person name="Murphy D."/>
        </authorList>
    </citation>
    <scope>NUCLEOTIDE SEQUENCE [LARGE SCALE GENOMIC DNA]</scope>
    <source>
        <strain evidence="3">A125KOH2</strain>
    </source>
</reference>
<evidence type="ECO:0000313" key="3">
    <source>
        <dbReference type="EMBL" id="CNI77549.1"/>
    </source>
</evidence>
<feature type="region of interest" description="Disordered" evidence="1">
    <location>
        <begin position="49"/>
        <end position="69"/>
    </location>
</feature>
<protein>
    <recommendedName>
        <fullName evidence="7">Zinc ribbon domain-containing protein</fullName>
    </recommendedName>
</protein>
<evidence type="ECO:0008006" key="7">
    <source>
        <dbReference type="Google" id="ProtNLM"/>
    </source>
</evidence>
<evidence type="ECO:0000256" key="1">
    <source>
        <dbReference type="SAM" id="MobiDB-lite"/>
    </source>
</evidence>
<feature type="compositionally biased region" description="Low complexity" evidence="1">
    <location>
        <begin position="52"/>
        <end position="69"/>
    </location>
</feature>
<dbReference type="Proteomes" id="UP000044625">
    <property type="component" value="Unassembled WGS sequence"/>
</dbReference>
<feature type="transmembrane region" description="Helical" evidence="2">
    <location>
        <begin position="75"/>
        <end position="98"/>
    </location>
</feature>
<reference evidence="4 5" key="2">
    <citation type="submission" date="2015-03" db="EMBL/GenBank/DDBJ databases">
        <authorList>
            <consortium name="Pathogen Informatics"/>
            <person name="Murphy D."/>
        </authorList>
    </citation>
    <scope>NUCLEOTIDE SEQUENCE [LARGE SCALE GENOMIC DNA]</scope>
    <source>
        <strain evidence="4">Type strain: CIP110230</strain>
        <strain evidence="5">type strain: CIP110230</strain>
    </source>
</reference>
<evidence type="ECO:0000313" key="6">
    <source>
        <dbReference type="Proteomes" id="UP000045840"/>
    </source>
</evidence>
<keyword evidence="2" id="KW-0812">Transmembrane</keyword>
<accession>A0A0T9RRX3</accession>
<organism evidence="3 6">
    <name type="scientific">Yersinia pekkanenii</name>
    <dbReference type="NCBI Taxonomy" id="1288385"/>
    <lineage>
        <taxon>Bacteria</taxon>
        <taxon>Pseudomonadati</taxon>
        <taxon>Pseudomonadota</taxon>
        <taxon>Gammaproteobacteria</taxon>
        <taxon>Enterobacterales</taxon>
        <taxon>Yersiniaceae</taxon>
        <taxon>Yersinia</taxon>
    </lineage>
</organism>
<evidence type="ECO:0000256" key="2">
    <source>
        <dbReference type="SAM" id="Phobius"/>
    </source>
</evidence>
<evidence type="ECO:0000313" key="5">
    <source>
        <dbReference type="Proteomes" id="UP000044625"/>
    </source>
</evidence>
<dbReference type="EMBL" id="CQAZ01000147">
    <property type="protein sequence ID" value="CNI77549.1"/>
    <property type="molecule type" value="Genomic_DNA"/>
</dbReference>
<keyword evidence="5" id="KW-1185">Reference proteome</keyword>
<dbReference type="EMBL" id="CWJL01000003">
    <property type="protein sequence ID" value="CRY64304.1"/>
    <property type="molecule type" value="Genomic_DNA"/>
</dbReference>
<gene>
    <name evidence="3" type="ORF">ERS008529_04858</name>
    <name evidence="4" type="ORF">ERS137968_00674</name>
</gene>
<name>A0A0T9RRX3_9GAMM</name>
<keyword evidence="2" id="KW-0472">Membrane</keyword>
<evidence type="ECO:0000313" key="4">
    <source>
        <dbReference type="EMBL" id="CRY64304.1"/>
    </source>
</evidence>